<protein>
    <recommendedName>
        <fullName evidence="3">DUF2971 domain-containing protein</fullName>
    </recommendedName>
</protein>
<dbReference type="InterPro" id="IPR021352">
    <property type="entry name" value="DUF2971"/>
</dbReference>
<evidence type="ECO:0008006" key="3">
    <source>
        <dbReference type="Google" id="ProtNLM"/>
    </source>
</evidence>
<dbReference type="Pfam" id="PF11185">
    <property type="entry name" value="DUF2971"/>
    <property type="match status" value="1"/>
</dbReference>
<organism evidence="1 2">
    <name type="scientific">Aquibacillus albus</name>
    <dbReference type="NCBI Taxonomy" id="1168171"/>
    <lineage>
        <taxon>Bacteria</taxon>
        <taxon>Bacillati</taxon>
        <taxon>Bacillota</taxon>
        <taxon>Bacilli</taxon>
        <taxon>Bacillales</taxon>
        <taxon>Bacillaceae</taxon>
        <taxon>Aquibacillus</taxon>
    </lineage>
</organism>
<name>A0ABS2N027_9BACI</name>
<sequence>MYRFRSVANLIGPYQELEKQQIYFAALEELNDPMEGMRRYYFRGDRVVWENFFKHYLLCLEHVLLVSRVLPEDEAIKKEDVPVFKSQRDLPTDMYQERIENINDSFFSNRFVQSYLKVLIENPNKIYMEEMYVHLKILSFEAIQAILEVDVQNGLFTYPENKRFDRKDIALDLDFPEPSELYSDGEAYRELMDTLYDLVKAWDNELLFKLKDSPKQQSIQIEFPQMYLDSIVKLTYPEAFVACFMDNCSNSAIWGTYGVNHTGVCLKYNSDDKVNPALPLKTITGYSSNGFHHEYRQLPLRPIDYSSEFEDFDFFQNIGRLPQWQLIEQWYTDKKGKKSVCGEKFFDDIDQWRKDYWNRYEKAFLKKLPEWSHEREYRIILSSALNTYSIKNNRLLEYKFEDLEAIIFGIRTPKEARTEIMEIVKRKCGETGREHFKFYEMAYSTSTGKLYQRKLNFLG</sequence>
<dbReference type="EMBL" id="JAFBDR010000008">
    <property type="protein sequence ID" value="MBM7571398.1"/>
    <property type="molecule type" value="Genomic_DNA"/>
</dbReference>
<evidence type="ECO:0000313" key="1">
    <source>
        <dbReference type="EMBL" id="MBM7571398.1"/>
    </source>
</evidence>
<evidence type="ECO:0000313" key="2">
    <source>
        <dbReference type="Proteomes" id="UP001296943"/>
    </source>
</evidence>
<dbReference type="Proteomes" id="UP001296943">
    <property type="component" value="Unassembled WGS sequence"/>
</dbReference>
<keyword evidence="2" id="KW-1185">Reference proteome</keyword>
<accession>A0ABS2N027</accession>
<comment type="caution">
    <text evidence="1">The sequence shown here is derived from an EMBL/GenBank/DDBJ whole genome shotgun (WGS) entry which is preliminary data.</text>
</comment>
<proteinExistence type="predicted"/>
<reference evidence="1 2" key="1">
    <citation type="submission" date="2021-01" db="EMBL/GenBank/DDBJ databases">
        <title>Genomic Encyclopedia of Type Strains, Phase IV (KMG-IV): sequencing the most valuable type-strain genomes for metagenomic binning, comparative biology and taxonomic classification.</title>
        <authorList>
            <person name="Goeker M."/>
        </authorList>
    </citation>
    <scope>NUCLEOTIDE SEQUENCE [LARGE SCALE GENOMIC DNA]</scope>
    <source>
        <strain evidence="1 2">DSM 23711</strain>
    </source>
</reference>
<gene>
    <name evidence="1" type="ORF">JOC48_001894</name>
</gene>